<protein>
    <recommendedName>
        <fullName evidence="2">Nitrogen regulatory protein P-II</fullName>
    </recommendedName>
</protein>
<sequence>MNYRKITAIIPESSLKSVEDALLAEGVSGVTVSSAHGYGEYRNFYAKDNMNDCSRIEVFVEKGKTKKIVKAIASSVSHGLKSDGIIAILPVEEFIHIREFNKANAE</sequence>
<organism evidence="1">
    <name type="scientific">hydrothermal vent metagenome</name>
    <dbReference type="NCBI Taxonomy" id="652676"/>
    <lineage>
        <taxon>unclassified sequences</taxon>
        <taxon>metagenomes</taxon>
        <taxon>ecological metagenomes</taxon>
    </lineage>
</organism>
<dbReference type="PANTHER" id="PTHR30115">
    <property type="entry name" value="NITROGEN REGULATORY PROTEIN P-II"/>
    <property type="match status" value="1"/>
</dbReference>
<dbReference type="InterPro" id="IPR015867">
    <property type="entry name" value="N-reg_PII/ATP_PRibTrfase_C"/>
</dbReference>
<dbReference type="AlphaFoldDB" id="A0A3B0ZSB7"/>
<dbReference type="GO" id="GO:0006808">
    <property type="term" value="P:regulation of nitrogen utilization"/>
    <property type="evidence" value="ECO:0007669"/>
    <property type="project" value="InterPro"/>
</dbReference>
<dbReference type="PANTHER" id="PTHR30115:SF11">
    <property type="entry name" value="NITROGEN REGULATORY PROTEIN P-II HOMOLOG"/>
    <property type="match status" value="1"/>
</dbReference>
<dbReference type="SUPFAM" id="SSF54913">
    <property type="entry name" value="GlnB-like"/>
    <property type="match status" value="1"/>
</dbReference>
<dbReference type="GO" id="GO:0030234">
    <property type="term" value="F:enzyme regulator activity"/>
    <property type="evidence" value="ECO:0007669"/>
    <property type="project" value="InterPro"/>
</dbReference>
<dbReference type="PRINTS" id="PR00340">
    <property type="entry name" value="PIIGLNB"/>
</dbReference>
<dbReference type="Pfam" id="PF00543">
    <property type="entry name" value="P-II"/>
    <property type="match status" value="1"/>
</dbReference>
<proteinExistence type="predicted"/>
<dbReference type="EMBL" id="UOFS01000005">
    <property type="protein sequence ID" value="VAW90983.1"/>
    <property type="molecule type" value="Genomic_DNA"/>
</dbReference>
<gene>
    <name evidence="1" type="ORF">MNBD_GAMMA22-3017</name>
</gene>
<dbReference type="InterPro" id="IPR011322">
    <property type="entry name" value="N-reg_PII-like_a/b"/>
</dbReference>
<name>A0A3B0ZSB7_9ZZZZ</name>
<dbReference type="Gene3D" id="3.30.70.120">
    <property type="match status" value="1"/>
</dbReference>
<accession>A0A3B0ZSB7</accession>
<dbReference type="PROSITE" id="PS51343">
    <property type="entry name" value="PII_GLNB_DOM"/>
    <property type="match status" value="1"/>
</dbReference>
<evidence type="ECO:0008006" key="2">
    <source>
        <dbReference type="Google" id="ProtNLM"/>
    </source>
</evidence>
<evidence type="ECO:0000313" key="1">
    <source>
        <dbReference type="EMBL" id="VAW90983.1"/>
    </source>
</evidence>
<dbReference type="GO" id="GO:0005524">
    <property type="term" value="F:ATP binding"/>
    <property type="evidence" value="ECO:0007669"/>
    <property type="project" value="TreeGrafter"/>
</dbReference>
<reference evidence="1" key="1">
    <citation type="submission" date="2018-06" db="EMBL/GenBank/DDBJ databases">
        <authorList>
            <person name="Zhirakovskaya E."/>
        </authorList>
    </citation>
    <scope>NUCLEOTIDE SEQUENCE</scope>
</reference>
<dbReference type="GO" id="GO:0005829">
    <property type="term" value="C:cytosol"/>
    <property type="evidence" value="ECO:0007669"/>
    <property type="project" value="TreeGrafter"/>
</dbReference>
<dbReference type="SMART" id="SM00938">
    <property type="entry name" value="P-II"/>
    <property type="match status" value="1"/>
</dbReference>
<dbReference type="InterPro" id="IPR002187">
    <property type="entry name" value="N-reg_PII"/>
</dbReference>